<comment type="caution">
    <text evidence="7">The sequence shown here is derived from an EMBL/GenBank/DDBJ whole genome shotgun (WGS) entry which is preliminary data.</text>
</comment>
<gene>
    <name evidence="7" type="ORF">ACFSTG_00435</name>
</gene>
<dbReference type="InterPro" id="IPR004841">
    <property type="entry name" value="AA-permease/SLC12A_dom"/>
</dbReference>
<dbReference type="EMBL" id="JBHULT010000003">
    <property type="protein sequence ID" value="MFD2516352.1"/>
    <property type="molecule type" value="Genomic_DNA"/>
</dbReference>
<dbReference type="Gene3D" id="1.20.1740.10">
    <property type="entry name" value="Amino acid/polyamine transporter I"/>
    <property type="match status" value="1"/>
</dbReference>
<accession>A0ABW5IRQ6</accession>
<dbReference type="Pfam" id="PF00324">
    <property type="entry name" value="AA_permease"/>
    <property type="match status" value="1"/>
</dbReference>
<feature type="transmembrane region" description="Helical" evidence="5">
    <location>
        <begin position="242"/>
        <end position="266"/>
    </location>
</feature>
<proteinExistence type="predicted"/>
<organism evidence="7 8">
    <name type="scientific">Salinimicrobium flavum</name>
    <dbReference type="NCBI Taxonomy" id="1737065"/>
    <lineage>
        <taxon>Bacteria</taxon>
        <taxon>Pseudomonadati</taxon>
        <taxon>Bacteroidota</taxon>
        <taxon>Flavobacteriia</taxon>
        <taxon>Flavobacteriales</taxon>
        <taxon>Flavobacteriaceae</taxon>
        <taxon>Salinimicrobium</taxon>
    </lineage>
</organism>
<keyword evidence="3 5" id="KW-1133">Transmembrane helix</keyword>
<evidence type="ECO:0000259" key="6">
    <source>
        <dbReference type="Pfam" id="PF00324"/>
    </source>
</evidence>
<evidence type="ECO:0000256" key="1">
    <source>
        <dbReference type="ARBA" id="ARBA00004141"/>
    </source>
</evidence>
<evidence type="ECO:0000256" key="4">
    <source>
        <dbReference type="ARBA" id="ARBA00023136"/>
    </source>
</evidence>
<evidence type="ECO:0000256" key="2">
    <source>
        <dbReference type="ARBA" id="ARBA00022692"/>
    </source>
</evidence>
<feature type="transmembrane region" description="Helical" evidence="5">
    <location>
        <begin position="48"/>
        <end position="69"/>
    </location>
</feature>
<feature type="transmembrane region" description="Helical" evidence="5">
    <location>
        <begin position="90"/>
        <end position="120"/>
    </location>
</feature>
<keyword evidence="4 5" id="KW-0472">Membrane</keyword>
<name>A0ABW5IRQ6_9FLAO</name>
<feature type="transmembrane region" description="Helical" evidence="5">
    <location>
        <begin position="402"/>
        <end position="428"/>
    </location>
</feature>
<dbReference type="PANTHER" id="PTHR42770:SF11">
    <property type="entry name" value="INNER MEMBRANE TRANSPORT PROTEIN YBAT"/>
    <property type="match status" value="1"/>
</dbReference>
<dbReference type="Proteomes" id="UP001597468">
    <property type="component" value="Unassembled WGS sequence"/>
</dbReference>
<dbReference type="InterPro" id="IPR050367">
    <property type="entry name" value="APC_superfamily"/>
</dbReference>
<feature type="transmembrane region" description="Helical" evidence="5">
    <location>
        <begin position="294"/>
        <end position="321"/>
    </location>
</feature>
<feature type="transmembrane region" description="Helical" evidence="5">
    <location>
        <begin position="132"/>
        <end position="152"/>
    </location>
</feature>
<dbReference type="Gene3D" id="3.40.50.12370">
    <property type="match status" value="1"/>
</dbReference>
<feature type="transmembrane region" description="Helical" evidence="5">
    <location>
        <begin position="342"/>
        <end position="363"/>
    </location>
</feature>
<evidence type="ECO:0000256" key="3">
    <source>
        <dbReference type="ARBA" id="ARBA00022989"/>
    </source>
</evidence>
<keyword evidence="8" id="KW-1185">Reference proteome</keyword>
<feature type="transmembrane region" description="Helical" evidence="5">
    <location>
        <begin position="434"/>
        <end position="452"/>
    </location>
</feature>
<protein>
    <submittedName>
        <fullName evidence="7">APC family permease</fullName>
    </submittedName>
</protein>
<evidence type="ECO:0000313" key="7">
    <source>
        <dbReference type="EMBL" id="MFD2516352.1"/>
    </source>
</evidence>
<evidence type="ECO:0000313" key="8">
    <source>
        <dbReference type="Proteomes" id="UP001597468"/>
    </source>
</evidence>
<feature type="transmembrane region" description="Helical" evidence="5">
    <location>
        <begin position="369"/>
        <end position="390"/>
    </location>
</feature>
<reference evidence="8" key="1">
    <citation type="journal article" date="2019" name="Int. J. Syst. Evol. Microbiol.">
        <title>The Global Catalogue of Microorganisms (GCM) 10K type strain sequencing project: providing services to taxonomists for standard genome sequencing and annotation.</title>
        <authorList>
            <consortium name="The Broad Institute Genomics Platform"/>
            <consortium name="The Broad Institute Genome Sequencing Center for Infectious Disease"/>
            <person name="Wu L."/>
            <person name="Ma J."/>
        </authorList>
    </citation>
    <scope>NUCLEOTIDE SEQUENCE [LARGE SCALE GENOMIC DNA]</scope>
    <source>
        <strain evidence="8">KCTC 42585</strain>
    </source>
</reference>
<feature type="transmembrane region" description="Helical" evidence="5">
    <location>
        <begin position="16"/>
        <end position="42"/>
    </location>
</feature>
<feature type="transmembrane region" description="Helical" evidence="5">
    <location>
        <begin position="199"/>
        <end position="221"/>
    </location>
</feature>
<dbReference type="PANTHER" id="PTHR42770">
    <property type="entry name" value="AMINO ACID TRANSPORTER-RELATED"/>
    <property type="match status" value="1"/>
</dbReference>
<feature type="transmembrane region" description="Helical" evidence="5">
    <location>
        <begin position="164"/>
        <end position="187"/>
    </location>
</feature>
<sequence>MNPDSSSSITTRTIGFFGALGIGVGAMVGGGILALAGVAFAVSGPSAILAFALNGLIAFITALSFAEMASANPQSGGTYTYAKKALSLQVAFGVGWIVWFASLVAAVLYALGFGAFAVFALQQIPSQGLNGILELGMLPVLLALGAIGYFAFSLTRGGGDGGVVINIGKLAVFAVLIAGGLAVFVQTPFSQITQSLDPFFSGGFSGVIAAMGYTFIALQGFDLIGSAAGEIKNPETTIPKAMIGTLAVGLTIYIPLIFLMSTVGVLPGESITEMSRENPETVLAVAAQNYLGAFGFWLVLVAGIFSMLSALQANLFAASRISLSMAKDRTLNHHLSNINKRFGTPVTSILVTCGIVAFLVLILPDLAAAGAASSLIFLITFALAHLIMILMRNRGYKESKTFRAPFFPGLPIVGIVTCLGLAIFQAIVVPAAGFIALLWLVVGAVLFVSFFVKKARAIEASEHALDPDLIRLRGLSPLVLLPISNPANAESMVFLANALAPPVIGRILLHSIVIPSTEKDDLEKRLLSSRDVTQYALKASFEAGLRPETLTTIAEHPWAEMERVAKEHNCGSLLLGLSDLNDFQTNQNLEKLVKHIKADVVVFRQPFSGWKITAARKVLIPVAGFESHDPLRARVAASLWRASQPEITFIQILPLNTPRETIQKNNLRLSRFAGRIIPGKTVVHIIPSEDVEAELISQASGHDLVIMGLGETGKHEKAFGHLALALAEKTDTALIFISKK</sequence>
<comment type="subcellular location">
    <subcellularLocation>
        <location evidence="1">Membrane</location>
        <topology evidence="1">Multi-pass membrane protein</topology>
    </subcellularLocation>
</comment>
<evidence type="ECO:0000256" key="5">
    <source>
        <dbReference type="SAM" id="Phobius"/>
    </source>
</evidence>
<feature type="domain" description="Amino acid permease/ SLC12A" evidence="6">
    <location>
        <begin position="21"/>
        <end position="432"/>
    </location>
</feature>
<dbReference type="RefSeq" id="WP_380747363.1">
    <property type="nucleotide sequence ID" value="NZ_JBHULT010000003.1"/>
</dbReference>
<keyword evidence="2 5" id="KW-0812">Transmembrane</keyword>